<organism evidence="1 2">
    <name type="scientific">Mya arenaria</name>
    <name type="common">Soft-shell clam</name>
    <dbReference type="NCBI Taxonomy" id="6604"/>
    <lineage>
        <taxon>Eukaryota</taxon>
        <taxon>Metazoa</taxon>
        <taxon>Spiralia</taxon>
        <taxon>Lophotrochozoa</taxon>
        <taxon>Mollusca</taxon>
        <taxon>Bivalvia</taxon>
        <taxon>Autobranchia</taxon>
        <taxon>Heteroconchia</taxon>
        <taxon>Euheterodonta</taxon>
        <taxon>Imparidentia</taxon>
        <taxon>Neoheterodontei</taxon>
        <taxon>Myida</taxon>
        <taxon>Myoidea</taxon>
        <taxon>Myidae</taxon>
        <taxon>Mya</taxon>
    </lineage>
</organism>
<dbReference type="SUPFAM" id="SSF51735">
    <property type="entry name" value="NAD(P)-binding Rossmann-fold domains"/>
    <property type="match status" value="1"/>
</dbReference>
<dbReference type="PANTHER" id="PTHR14097">
    <property type="entry name" value="OXIDOREDUCTASE HTATIP2"/>
    <property type="match status" value="1"/>
</dbReference>
<dbReference type="InterPro" id="IPR036291">
    <property type="entry name" value="NAD(P)-bd_dom_sf"/>
</dbReference>
<proteinExistence type="predicted"/>
<protein>
    <submittedName>
        <fullName evidence="1">HTAI2-like protein</fullName>
    </submittedName>
</protein>
<sequence>MAEGSANNREMFRQGKKTAVVLGYTGETGQALVKQLAKENLFSKEQKVVDFENLEEHRDAFSGHDVGFWCLGTTRAKAGVEGFKRVDHDYVLKSAEMAKAGGLKHLHFMSTMGADHRGMALVLMVNRQESRPMEAIARFLLVPVAKVFPTAITIPVESVAQAMINNAVSDKGKSVETFENKDIHSFFKDVN</sequence>
<gene>
    <name evidence="1" type="ORF">MAR_009722</name>
</gene>
<dbReference type="Proteomes" id="UP001164746">
    <property type="component" value="Chromosome 4"/>
</dbReference>
<reference evidence="1" key="1">
    <citation type="submission" date="2022-11" db="EMBL/GenBank/DDBJ databases">
        <title>Centuries of genome instability and evolution in soft-shell clam transmissible cancer (bioRxiv).</title>
        <authorList>
            <person name="Hart S.F.M."/>
            <person name="Yonemitsu M.A."/>
            <person name="Giersch R.M."/>
            <person name="Beal B.F."/>
            <person name="Arriagada G."/>
            <person name="Davis B.W."/>
            <person name="Ostrander E.A."/>
            <person name="Goff S.P."/>
            <person name="Metzger M.J."/>
        </authorList>
    </citation>
    <scope>NUCLEOTIDE SEQUENCE</scope>
    <source>
        <strain evidence="1">MELC-2E11</strain>
        <tissue evidence="1">Siphon/mantle</tissue>
    </source>
</reference>
<dbReference type="PANTHER" id="PTHR14097:SF7">
    <property type="entry name" value="OXIDOREDUCTASE HTATIP2"/>
    <property type="match status" value="1"/>
</dbReference>
<evidence type="ECO:0000313" key="2">
    <source>
        <dbReference type="Proteomes" id="UP001164746"/>
    </source>
</evidence>
<dbReference type="Gene3D" id="3.40.50.720">
    <property type="entry name" value="NAD(P)-binding Rossmann-like Domain"/>
    <property type="match status" value="1"/>
</dbReference>
<evidence type="ECO:0000313" key="1">
    <source>
        <dbReference type="EMBL" id="WAR03164.1"/>
    </source>
</evidence>
<dbReference type="EMBL" id="CP111015">
    <property type="protein sequence ID" value="WAR03164.1"/>
    <property type="molecule type" value="Genomic_DNA"/>
</dbReference>
<name>A0ABY7E1W4_MYAAR</name>
<keyword evidence="2" id="KW-1185">Reference proteome</keyword>
<accession>A0ABY7E1W4</accession>